<keyword evidence="3" id="KW-1185">Reference proteome</keyword>
<reference evidence="3" key="1">
    <citation type="submission" date="2018-11" db="EMBL/GenBank/DDBJ databases">
        <title>Phylogenetic, genomic, and biogeographic characterization of a novel and ubiquitous marine invertebrate-associated Rickettsiales parasite, Candidatus Marinoinvertebrata rohwerii, gen. nov., sp. nov.</title>
        <authorList>
            <person name="Klinges J.G."/>
            <person name="Rosales S.M."/>
            <person name="Mcminds R."/>
            <person name="Shaver E.C."/>
            <person name="Shantz A."/>
            <person name="Peters E.C."/>
            <person name="Burkepile D.E."/>
            <person name="Silliman B.R."/>
            <person name="Vega Thurber R.L."/>
        </authorList>
    </citation>
    <scope>NUCLEOTIDE SEQUENCE [LARGE SCALE GENOMIC DNA]</scope>
    <source>
        <strain evidence="3">a_cerv_44</strain>
    </source>
</reference>
<dbReference type="RefSeq" id="WP_126044209.1">
    <property type="nucleotide sequence ID" value="NZ_RXFM01000004.1"/>
</dbReference>
<proteinExistence type="predicted"/>
<keyword evidence="1" id="KW-0812">Transmembrane</keyword>
<sequence>MQYYLNNQVEIWYILGAVLMIIEMYLGGTIAFFFAGLAAFCLALCMNFNLLTLNTLIDQVGFFFGFFCLWSIILWKPTKYLLNLGSNDRYENIKGSVAVVYSNTISDKNLGEIKWSGAVCKAKLANSNKKNILKKGDNVKICSVKNNVFIVEKYS</sequence>
<accession>A0A429XV17</accession>
<dbReference type="InterPro" id="IPR012340">
    <property type="entry name" value="NA-bd_OB-fold"/>
</dbReference>
<gene>
    <name evidence="2" type="ORF">EIC27_00500</name>
</gene>
<dbReference type="Gene3D" id="2.40.50.140">
    <property type="entry name" value="Nucleic acid-binding proteins"/>
    <property type="match status" value="1"/>
</dbReference>
<comment type="caution">
    <text evidence="2">The sequence shown here is derived from an EMBL/GenBank/DDBJ whole genome shotgun (WGS) entry which is preliminary data.</text>
</comment>
<evidence type="ECO:0008006" key="4">
    <source>
        <dbReference type="Google" id="ProtNLM"/>
    </source>
</evidence>
<dbReference type="EMBL" id="RXFM01000004">
    <property type="protein sequence ID" value="RST71945.1"/>
    <property type="molecule type" value="Genomic_DNA"/>
</dbReference>
<protein>
    <recommendedName>
        <fullName evidence="4">NfeD family protein</fullName>
    </recommendedName>
</protein>
<evidence type="ECO:0000313" key="2">
    <source>
        <dbReference type="EMBL" id="RST71945.1"/>
    </source>
</evidence>
<feature type="transmembrane region" description="Helical" evidence="1">
    <location>
        <begin position="12"/>
        <end position="44"/>
    </location>
</feature>
<evidence type="ECO:0000256" key="1">
    <source>
        <dbReference type="SAM" id="Phobius"/>
    </source>
</evidence>
<keyword evidence="1" id="KW-0472">Membrane</keyword>
<organism evidence="2 3">
    <name type="scientific">Candidatus Aquarickettsia rohweri</name>
    <dbReference type="NCBI Taxonomy" id="2602574"/>
    <lineage>
        <taxon>Bacteria</taxon>
        <taxon>Pseudomonadati</taxon>
        <taxon>Pseudomonadota</taxon>
        <taxon>Alphaproteobacteria</taxon>
        <taxon>Rickettsiales</taxon>
        <taxon>Candidatus Midichloriaceae</taxon>
        <taxon>Candidatus Aquarickettsia</taxon>
    </lineage>
</organism>
<dbReference type="Proteomes" id="UP000279470">
    <property type="component" value="Unassembled WGS sequence"/>
</dbReference>
<dbReference type="AlphaFoldDB" id="A0A429XV17"/>
<keyword evidence="1" id="KW-1133">Transmembrane helix</keyword>
<evidence type="ECO:0000313" key="3">
    <source>
        <dbReference type="Proteomes" id="UP000279470"/>
    </source>
</evidence>
<name>A0A429XV17_9RICK</name>
<feature type="transmembrane region" description="Helical" evidence="1">
    <location>
        <begin position="56"/>
        <end position="75"/>
    </location>
</feature>